<name>A0AAE0F840_9CHLO</name>
<proteinExistence type="predicted"/>
<accession>A0AAE0F840</accession>
<organism evidence="1 2">
    <name type="scientific">Cymbomonas tetramitiformis</name>
    <dbReference type="NCBI Taxonomy" id="36881"/>
    <lineage>
        <taxon>Eukaryota</taxon>
        <taxon>Viridiplantae</taxon>
        <taxon>Chlorophyta</taxon>
        <taxon>Pyramimonadophyceae</taxon>
        <taxon>Pyramimonadales</taxon>
        <taxon>Pyramimonadaceae</taxon>
        <taxon>Cymbomonas</taxon>
    </lineage>
</organism>
<comment type="caution">
    <text evidence="1">The sequence shown here is derived from an EMBL/GenBank/DDBJ whole genome shotgun (WGS) entry which is preliminary data.</text>
</comment>
<protein>
    <submittedName>
        <fullName evidence="1">Uncharacterized protein</fullName>
    </submittedName>
</protein>
<gene>
    <name evidence="1" type="ORF">CYMTET_36002</name>
</gene>
<dbReference type="EMBL" id="LGRX02023186">
    <property type="protein sequence ID" value="KAK3254797.1"/>
    <property type="molecule type" value="Genomic_DNA"/>
</dbReference>
<sequence>MNPGSLDVFVPTRHAGLRTRIHGSQVASRAHMQAPECEGCSGLYGYAATTPVTFGIQVQGSEGIVSNLTCISGAFLQPAITMVSLDFYGAPVASLHTVYVSVKMAPGSPDSCGLSGATEVRYQEYFQTLIVTEDPGRRCMLRFTATNLLWDDVDLDVGIALCEPGAALP</sequence>
<reference evidence="1 2" key="1">
    <citation type="journal article" date="2015" name="Genome Biol. Evol.">
        <title>Comparative Genomics of a Bacterivorous Green Alga Reveals Evolutionary Causalities and Consequences of Phago-Mixotrophic Mode of Nutrition.</title>
        <authorList>
            <person name="Burns J.A."/>
            <person name="Paasch A."/>
            <person name="Narechania A."/>
            <person name="Kim E."/>
        </authorList>
    </citation>
    <scope>NUCLEOTIDE SEQUENCE [LARGE SCALE GENOMIC DNA]</scope>
    <source>
        <strain evidence="1 2">PLY_AMNH</strain>
    </source>
</reference>
<evidence type="ECO:0000313" key="1">
    <source>
        <dbReference type="EMBL" id="KAK3254797.1"/>
    </source>
</evidence>
<evidence type="ECO:0000313" key="2">
    <source>
        <dbReference type="Proteomes" id="UP001190700"/>
    </source>
</evidence>
<dbReference type="Proteomes" id="UP001190700">
    <property type="component" value="Unassembled WGS sequence"/>
</dbReference>
<keyword evidence="2" id="KW-1185">Reference proteome</keyword>
<dbReference type="AlphaFoldDB" id="A0AAE0F840"/>